<gene>
    <name evidence="1" type="ORF">GCM10017056_37880</name>
</gene>
<evidence type="ECO:0000313" key="1">
    <source>
        <dbReference type="EMBL" id="GHF63048.1"/>
    </source>
</evidence>
<reference evidence="1" key="1">
    <citation type="journal article" date="2014" name="Int. J. Syst. Evol. Microbiol.">
        <title>Complete genome sequence of Corynebacterium casei LMG S-19264T (=DSM 44701T), isolated from a smear-ripened cheese.</title>
        <authorList>
            <consortium name="US DOE Joint Genome Institute (JGI-PGF)"/>
            <person name="Walter F."/>
            <person name="Albersmeier A."/>
            <person name="Kalinowski J."/>
            <person name="Ruckert C."/>
        </authorList>
    </citation>
    <scope>NUCLEOTIDE SEQUENCE</scope>
    <source>
        <strain evidence="1">KCTC 42650</strain>
    </source>
</reference>
<dbReference type="AlphaFoldDB" id="A0A8J3M9Y1"/>
<keyword evidence="2" id="KW-1185">Reference proteome</keyword>
<dbReference type="Proteomes" id="UP000626220">
    <property type="component" value="Unassembled WGS sequence"/>
</dbReference>
<proteinExistence type="predicted"/>
<comment type="caution">
    <text evidence="1">The sequence shown here is derived from an EMBL/GenBank/DDBJ whole genome shotgun (WGS) entry which is preliminary data.</text>
</comment>
<reference evidence="1" key="2">
    <citation type="submission" date="2020-09" db="EMBL/GenBank/DDBJ databases">
        <authorList>
            <person name="Sun Q."/>
            <person name="Kim S."/>
        </authorList>
    </citation>
    <scope>NUCLEOTIDE SEQUENCE</scope>
    <source>
        <strain evidence="1">KCTC 42650</strain>
    </source>
</reference>
<name>A0A8J3M9Y1_9RHOB</name>
<protein>
    <submittedName>
        <fullName evidence="1">Uncharacterized protein</fullName>
    </submittedName>
</protein>
<dbReference type="EMBL" id="BNCJ01000014">
    <property type="protein sequence ID" value="GHF63048.1"/>
    <property type="molecule type" value="Genomic_DNA"/>
</dbReference>
<evidence type="ECO:0000313" key="2">
    <source>
        <dbReference type="Proteomes" id="UP000626220"/>
    </source>
</evidence>
<organism evidence="1 2">
    <name type="scientific">Seohaeicola zhoushanensis</name>
    <dbReference type="NCBI Taxonomy" id="1569283"/>
    <lineage>
        <taxon>Bacteria</taxon>
        <taxon>Pseudomonadati</taxon>
        <taxon>Pseudomonadota</taxon>
        <taxon>Alphaproteobacteria</taxon>
        <taxon>Rhodobacterales</taxon>
        <taxon>Roseobacteraceae</taxon>
        <taxon>Seohaeicola</taxon>
    </lineage>
</organism>
<accession>A0A8J3M9Y1</accession>
<sequence>MKGLNAAHASPTAFANAAPNSRVGMIASYMDVTASLQDQTDRMAALEALVDLTVPTTEDFVAENLSEDATMTAEEIAEAIDALDPESATYDADVAAIAAALSGLDPADEANTDALAGLADAISGTVEAQDQQAEIAGQIADLAVEIDDTRSDQLSALSEAYAPHDVKDLTNESLAELHGLLGLSDESIPDVTAEISDALATDEAPLAGSE</sequence>